<evidence type="ECO:0000313" key="7">
    <source>
        <dbReference type="EMBL" id="BBZ79849.1"/>
    </source>
</evidence>
<feature type="transmembrane region" description="Helical" evidence="6">
    <location>
        <begin position="329"/>
        <end position="354"/>
    </location>
</feature>
<dbReference type="InterPro" id="IPR050833">
    <property type="entry name" value="Poly_Biosynth_Transport"/>
</dbReference>
<feature type="transmembrane region" description="Helical" evidence="6">
    <location>
        <begin position="86"/>
        <end position="107"/>
    </location>
</feature>
<accession>A0A6N4WFN0</accession>
<dbReference type="EMBL" id="AP022620">
    <property type="protein sequence ID" value="BBZ79849.1"/>
    <property type="molecule type" value="Genomic_DNA"/>
</dbReference>
<dbReference type="PANTHER" id="PTHR30250">
    <property type="entry name" value="PST FAMILY PREDICTED COLANIC ACID TRANSPORTER"/>
    <property type="match status" value="1"/>
</dbReference>
<evidence type="ECO:0000256" key="4">
    <source>
        <dbReference type="ARBA" id="ARBA00022989"/>
    </source>
</evidence>
<keyword evidence="5 6" id="KW-0472">Membrane</keyword>
<proteinExistence type="predicted"/>
<dbReference type="KEGG" id="many:MANY_51860"/>
<evidence type="ECO:0000256" key="6">
    <source>
        <dbReference type="SAM" id="Phobius"/>
    </source>
</evidence>
<dbReference type="AlphaFoldDB" id="A0A6N4WFN0"/>
<feature type="transmembrane region" description="Helical" evidence="6">
    <location>
        <begin position="12"/>
        <end position="33"/>
    </location>
</feature>
<keyword evidence="2" id="KW-1003">Cell membrane</keyword>
<evidence type="ECO:0000256" key="3">
    <source>
        <dbReference type="ARBA" id="ARBA00022692"/>
    </source>
</evidence>
<comment type="subcellular location">
    <subcellularLocation>
        <location evidence="1">Cell membrane</location>
        <topology evidence="1">Multi-pass membrane protein</topology>
    </subcellularLocation>
</comment>
<keyword evidence="3 6" id="KW-0812">Transmembrane</keyword>
<organism evidence="7 8">
    <name type="scientific">Mycolicibacterium anyangense</name>
    <dbReference type="NCBI Taxonomy" id="1431246"/>
    <lineage>
        <taxon>Bacteria</taxon>
        <taxon>Bacillati</taxon>
        <taxon>Actinomycetota</taxon>
        <taxon>Actinomycetes</taxon>
        <taxon>Mycobacteriales</taxon>
        <taxon>Mycobacteriaceae</taxon>
        <taxon>Mycolicibacterium</taxon>
    </lineage>
</organism>
<name>A0A6N4WFN0_9MYCO</name>
<evidence type="ECO:0000313" key="8">
    <source>
        <dbReference type="Proteomes" id="UP000467249"/>
    </source>
</evidence>
<evidence type="ECO:0000256" key="2">
    <source>
        <dbReference type="ARBA" id="ARBA00022475"/>
    </source>
</evidence>
<feature type="transmembrane region" description="Helical" evidence="6">
    <location>
        <begin position="291"/>
        <end position="317"/>
    </location>
</feature>
<feature type="transmembrane region" description="Helical" evidence="6">
    <location>
        <begin position="250"/>
        <end position="271"/>
    </location>
</feature>
<evidence type="ECO:0000256" key="5">
    <source>
        <dbReference type="ARBA" id="ARBA00023136"/>
    </source>
</evidence>
<feature type="transmembrane region" description="Helical" evidence="6">
    <location>
        <begin position="220"/>
        <end position="238"/>
    </location>
</feature>
<dbReference type="GO" id="GO:0005886">
    <property type="term" value="C:plasma membrane"/>
    <property type="evidence" value="ECO:0007669"/>
    <property type="project" value="UniProtKB-SubCell"/>
</dbReference>
<reference evidence="7 8" key="1">
    <citation type="journal article" date="2019" name="Emerg. Microbes Infect.">
        <title>Comprehensive subspecies identification of 175 nontuberculous mycobacteria species based on 7547 genomic profiles.</title>
        <authorList>
            <person name="Matsumoto Y."/>
            <person name="Kinjo T."/>
            <person name="Motooka D."/>
            <person name="Nabeya D."/>
            <person name="Jung N."/>
            <person name="Uechi K."/>
            <person name="Horii T."/>
            <person name="Iida T."/>
            <person name="Fujita J."/>
            <person name="Nakamura S."/>
        </authorList>
    </citation>
    <scope>NUCLEOTIDE SEQUENCE [LARGE SCALE GENOMIC DNA]</scope>
    <source>
        <strain evidence="7 8">JCM 30275</strain>
    </source>
</reference>
<keyword evidence="8" id="KW-1185">Reference proteome</keyword>
<protein>
    <recommendedName>
        <fullName evidence="9">Polysaccharide biosynthesis protein C-terminal domain-containing protein</fullName>
    </recommendedName>
</protein>
<gene>
    <name evidence="7" type="ORF">MANY_51860</name>
</gene>
<feature type="transmembrane region" description="Helical" evidence="6">
    <location>
        <begin position="175"/>
        <end position="194"/>
    </location>
</feature>
<feature type="transmembrane region" description="Helical" evidence="6">
    <location>
        <begin position="113"/>
        <end position="139"/>
    </location>
</feature>
<dbReference type="Proteomes" id="UP000467249">
    <property type="component" value="Chromosome"/>
</dbReference>
<feature type="transmembrane region" description="Helical" evidence="6">
    <location>
        <begin position="39"/>
        <end position="59"/>
    </location>
</feature>
<evidence type="ECO:0008006" key="9">
    <source>
        <dbReference type="Google" id="ProtNLM"/>
    </source>
</evidence>
<sequence length="438" mass="45826">MAELKQSFSLRAVAAAVGMVCTFMLTVIVVRTLDHRDAASFFAILAALSIGPLIGRLGLGQNVTRLIPAEQNNDKRRVIAGTHLRATALLTIPSAPVVAFFATAGLVGHGDFLLAYLLTSAVIIIESLRLMLSDIFAAVGNVPASVATMHYIRSTMVLPVVGLLAFTLTRPTLTVLLSAYVAVALLQFLVALFYSRDVVALSKSAGFDSVRAAIGNGTKLFILELSWFLMMTGTIWLANVAFSAEAATHYSAAATIAGQVTILESLAALAITPPAARLWAEGKKADVVRLLSNVATVNTLVTSGMVAALFAFGGLALQVAYGPAVRDASVILAVMAASGVVQAALNANITLLIISGHLYEVARTAVILLAFALPCSITAAYLGGPLPLAISASASVAMLSIAEWMTARRVLDEAPHPHRHVITAVRELLQRPSPAAAP</sequence>
<dbReference type="PANTHER" id="PTHR30250:SF11">
    <property type="entry name" value="O-ANTIGEN TRANSPORTER-RELATED"/>
    <property type="match status" value="1"/>
</dbReference>
<keyword evidence="4 6" id="KW-1133">Transmembrane helix</keyword>
<feature type="transmembrane region" description="Helical" evidence="6">
    <location>
        <begin position="361"/>
        <end position="382"/>
    </location>
</feature>
<evidence type="ECO:0000256" key="1">
    <source>
        <dbReference type="ARBA" id="ARBA00004651"/>
    </source>
</evidence>